<feature type="compositionally biased region" description="Low complexity" evidence="3">
    <location>
        <begin position="4508"/>
        <end position="4517"/>
    </location>
</feature>
<feature type="compositionally biased region" description="Acidic residues" evidence="3">
    <location>
        <begin position="4229"/>
        <end position="4246"/>
    </location>
</feature>
<evidence type="ECO:0000313" key="5">
    <source>
        <dbReference type="Proteomes" id="UP001381693"/>
    </source>
</evidence>
<feature type="non-terminal residue" evidence="4">
    <location>
        <position position="1"/>
    </location>
</feature>
<comment type="subcellular location">
    <subcellularLocation>
        <location evidence="1">Nucleus</location>
    </subcellularLocation>
</comment>
<feature type="region of interest" description="Disordered" evidence="3">
    <location>
        <begin position="3633"/>
        <end position="3686"/>
    </location>
</feature>
<feature type="compositionally biased region" description="Low complexity" evidence="3">
    <location>
        <begin position="2965"/>
        <end position="2986"/>
    </location>
</feature>
<comment type="caution">
    <text evidence="4">The sequence shown here is derived from an EMBL/GenBank/DDBJ whole genome shotgun (WGS) entry which is preliminary data.</text>
</comment>
<proteinExistence type="predicted"/>
<dbReference type="PANTHER" id="PTHR23138">
    <property type="entry name" value="RAN BINDING PROTEIN"/>
    <property type="match status" value="1"/>
</dbReference>
<feature type="compositionally biased region" description="Basic and acidic residues" evidence="3">
    <location>
        <begin position="4285"/>
        <end position="4296"/>
    </location>
</feature>
<feature type="compositionally biased region" description="Acidic residues" evidence="3">
    <location>
        <begin position="2655"/>
        <end position="2671"/>
    </location>
</feature>
<feature type="compositionally biased region" description="Low complexity" evidence="3">
    <location>
        <begin position="2881"/>
        <end position="2897"/>
    </location>
</feature>
<feature type="region of interest" description="Disordered" evidence="3">
    <location>
        <begin position="4216"/>
        <end position="4296"/>
    </location>
</feature>
<dbReference type="InterPro" id="IPR045255">
    <property type="entry name" value="RanBP1-like"/>
</dbReference>
<evidence type="ECO:0000256" key="2">
    <source>
        <dbReference type="ARBA" id="ARBA00023242"/>
    </source>
</evidence>
<feature type="compositionally biased region" description="Gly residues" evidence="3">
    <location>
        <begin position="2596"/>
        <end position="2612"/>
    </location>
</feature>
<feature type="compositionally biased region" description="Low complexity" evidence="3">
    <location>
        <begin position="1"/>
        <end position="16"/>
    </location>
</feature>
<dbReference type="EMBL" id="JAXCGZ010016164">
    <property type="protein sequence ID" value="KAK7069541.1"/>
    <property type="molecule type" value="Genomic_DNA"/>
</dbReference>
<feature type="compositionally biased region" description="Acidic residues" evidence="3">
    <location>
        <begin position="4518"/>
        <end position="4555"/>
    </location>
</feature>
<feature type="region of interest" description="Disordered" evidence="3">
    <location>
        <begin position="1"/>
        <end position="20"/>
    </location>
</feature>
<feature type="compositionally biased region" description="Polar residues" evidence="3">
    <location>
        <begin position="4491"/>
        <end position="4507"/>
    </location>
</feature>
<sequence length="4644" mass="514217">TTTPAATTTTSATSRSLPETAKDELNNLADALNDAAAAGSQARHRRDVEALMDPKRQKRQTIISIQVIITIKVKIIQWSVSFARISWNSIDEIRSTTQSVRVIEQRLVSNEITISTKQISVMKSALKVTVKLVGVTVKVIASEKRESQLQVTQTAISSTQTTVASLLASFQSIQASTLTISVEITVIQKIIVIMQSIISFGMSSITQEVSVKLSEYLTLIESSSTTGGSMSTELMNEITSAVTILETASAAITVAQAQSESKISAEAQSKRTEELSVSLAIVKEKISSITSLERSLTETATVSNTAVSVTSIVEVLNILLVSFESVTQEQIDIISAFESQADSIISQLEQNIRVVITGFKSLKSLSAKLGIKVTQTQEEASAQALISEKVETASQVSYYIESFTSILQDIQTTTSSATTVTTESRIQEILTFVTELDVTKLTLEIVTQFQSYLVIIEEIQASVSSSSSIEGVDQLLVSVSSVSESLVITMEELHEKEEKLIMTQQIQTMTQLTVSVQTVVTQLTALVSSTSTEVLSDTSILETITLLREYLTTITSQTYTVVQEDITKIETALQTFQQQASSITVTVNNIRGLTDLKTITKTAVSAMRDKQESFQRSLEIKQSLETLDYIEFFLFDLNELLSEIVTSSSSSTETSINFIVQEMQTQLTQWSNGVLFVKMSSVDVMYGFYESILSLATTTTQISGVAELQSLVTSLSVQVEEAITRIESKDMRFEFSFRTEETLDLISYSLESFQILMEYSAMASGSEVVYEEVSNVTSIIDYLSKRINNISSTDVELFSSAVIILEQFLSRVETGEITIQVISGLAASITQIQTIKKSFQTKVGQEESSTIDILETVQEYVSEITILMESLAVNVTDAGDDAENETLEIIDDIYYYLQYLQENSVSISTQDLLELEMFKEELQVIVDSVDDFTVISGFEITIEVSLILLAELTETFSSSIVLEMQMIEVTESYYVSLDFVYYVEEIIYSLQVISEASATAVASSADTTIITDTLQGLSSNVSDFTDMEAIFTILDTLWEIEDNEQSLDNVQELFALASTTLASVHEFVVIIESQYYLMINSRQIKVVTQVINIITNELNIIMESATSEMFAGERNEDFDILIEYFERLIVNSDSVTVEDAYYMLEIFEIAMAAIYEGEGSGNLIELFVIAQEAQQSAISRRTEQEDRIAVEEAITGTEMISAVLEEIQITLTALISSVTSQTISGSPVDIPEVTNLLMLLEMFMTSSTSQVSIEELQGNLTALQGVTLDAGVEVTGLFRLQTMVEESITTIRTESQFLVFTRESRQSIDFLSRASGVFEELEFSLQDILFHYSNVEGAGRIERSFTLEYILSMLEEIRDINDLSYSFISEIQFLIEDLYGIFSISQIDITFVNKVLEMSRKTSLSVNRALHEVRITSENRQTVTMLSDTVEAVSSTTTFLEDIILQAGGENGTTEATSMEEGEDFGNEQVTELVYFLWSMSLSITITERQMTTLETFIESVAALDMSVFVGDVLIGLQRASAFAVIVQQRVESQLTFAQKTVRLSVKKTTITRAMTVIERIIMTVSMTIKNIGLVTTEVENSDISQIFELLSNVTIETITVEQLSELESKLVILESLDVAEGTGIIGLRQLKSVATSIHESATSSRSVLVNLNTVSETRQLMERTSTTVSEVEMALQSITASDSASESETSESILELQELLSMDMSSYSARTLTRIRQITEIIRRTEITVSMTMITQIFSSITMIQRRIQRRMSRLEIKTTKLMQTETFVQTRRVMQDIFDITQELAMVDGEVDESGEYDQVIIGLITHLTRYRRSIIDIDDTALSMLLASVGELRLILGRGIRVREIENLVTVSETIIQSTTMENEIIALEIIREERLAYSQMSQSAVSNTLKVFEMIVEITGGDSTPDSTEEGEEVSLLEVERAADIIIMIQEGSATEDDLRQLITYSETLEEIAASLIPGEQITGIMETIERARNVEFSLEESVIDTSFDVRHSETVYQQRQVNSLLTETLTILDSLMAMQANGTGEESYSNPVFNDIFSVIYGIERKTSITFVTSFQMIVQRLKDVILPPNARIEGIEEVYQATKSASFSLEIGVSKYQTLERTSSRLSTLEQAEFELRRCQRFLRKLTRNTEGGAVGSRTVVEFTEMIEFMKNVMVYTSAEIVILREYVAILETLNDDDSTEGIADLELLMESVDQQRYSVSAEFAETNREQRAEKQVRYTSAGDEEIKRAFRSVTSVRREYVLEEVIEIREVTRFSVFLMYFDITSINAVGIHRLTQEIERVSKAIAEAGEESIAYLSKITDQLSIVTYEANKQLQVRKNVEIERSLVMGLNNAQTAITSTTSQLHSLQQTMQSQDITNYVEVSAITELYNFLISFTFDYRMITEDFGRQLMSFNISDIQVSSGTGITYFSEVTNLIKQFTLTEKHTKKSVKITEKIMIAREFQSSLSRFTKTLESFIFGGVDEFEESEEENSGESSEGSTGSGGSGEDSSGSEGSSEESTGSEDSGEGSTGSGGSDEGSSESGGSGEGSTGSGGSGEGSSGSGGSGESSVGSGVGSSESGGSGEGSAGSGGSDESSTGSEGSGESSVGSGVGSSESGGSGEGSTGSEGSEESSTGSGNSGESSTGSSEGSNESMSSGEGSSEESSGSSEEDSGESGEMDDVDDEDIDPLDMVIDIISLIEEFTSGTINFESELSFRITMIITKFFETRIDMEMVFSRISISYLKKSLAMLHSASATISSSVQILQSSAEVQRSSTTLMDASFILRDIHSSFTMMSSSGKGSSNALTVMTSIQTMLTSFTSVQFITSYEISLLRSYSYELSVASTSEESIDLGEYGDFSSILTSSMETVEIASFSQSALATSSQALMMTSESSESSSSTFTSFTSSSSTTRYSREERETIQDIAKISQRFYILNQFDELLSVTFEVLSELRDLNGVDGMDSSDPTDESSASGGDDGESTEASGSTDDSSESGESGEATADAFDDEDKEEEEDSVLVLSQITQILKATRVNMDTLEFGTLALFAETLKTLRSYVNTSVSVDMMLIEETITYVNYSRLVFNETLSSVASYALVSQSYVNFQETSSLLMDLTETFKNLSPLDDVQGGNVTVNETVIEEVDSLAGYLIQFSLMSSSINEESLLSFRRSFTTVMEAFHEYGSFFTSSFRIMRHFLIESKVTTLQLLEKSASKGAITRSQTEGEYYTISRASTILSNFTSMIHELILAFDGSADVQSSSRGRLEQIIEESIEVASEWGAGRVQQYQITRCEQYLTELSELIVILSGSSSLESLNELEYSLAVAQEGIDMSLDRIDVELQQDHNDAEMDAYYDYFSQLSYYLKGVGVRDMDSHMDNNYTTNITDSSTSTASATFTSDASDSGQVVLYTRASMTAESILMTIPALTVDKYESGYLINVPEVSEFHSDLKYFRRMSYSASREDVRKISKKTLVLFHAVKMHGKSVAQLVRIEEILCHIQITSMKYGHFTMQSYEYSHAIDIFLEASADIDNALESLSFVSKTRNSEENLEHIEDDSITRAFSFLVGLTSNLKFLPRDLGHIISSFNMSSLNLTYGQSIRYSSEVYHLLIMIKETQSRLTVSHRYLEESILAARTRDAFIIIQDAMKRFIIRDDFGMDNESEGNNTESSESDASYSTTELPESTEPATTEFSDMSTENSTESDSDEHKEEMLELSEIVEMIMQKSGMVLKGSRLEVMDIDELEYYGKLLRTLSPEVGIGIENITSIVDELSETKYYLWFSAFALESAYQVEESYSLMKDTMRISRSVMHIVEKLGENDVSSEVANFSANLKNFFEKSQKGFGYISRVDVDEAWENAFRFMASNNSNADTPSNFSEIVSLISESKESNAETHGFLSAHSYNYESVMASDSYPCDTSAVIQVWRISTASQVLYVSYNLLETLLSIKESLLSFPLIDNSTANDTKRQSSVFTDLYATLQTAKGDMTTFQFGLVQSMARFRSEIEMLLVDGEKVSSSTIESSLAIIDDSIWWIIGFNFVHGQYSQTSTRLIILNDAVGVLEHMASETRKWIEGICDNENCSSANNEETGNTTVTPGIGASMTTTTAMPTTIATTTLASTLAPNASEANDTDKDQKRFDEITDILMHWTFDSTSVKGQTVVQLKHFLEELKAYCSEVFGLHMWEQILLSTNMTLKEVLQNVYMTQIAHRVLLEESLFKYKLASVILGGYSDVLDVDIMTEEDYSYEEDYSDMNSTSDTSDESQSPEESTEFDESSDPGSSMPEFSTDDYSSPASPDNSTDIPPHPEDDGEEEQDGRPDKDDDKRDLERRFMTVVSDSLRIVEKWSNHLGILNTEMRELLDLIPELKELGMIKRAFLHSDPAGILRREVNIRMENVSSASRTLDEYHDELLEYSSHVMHISFFEQLEDLLQYSIMWLSDTDSSESSLNSTMASTGGSTDSGATTTPGETTVATTTTAAATGSTVTSTLGNYTDPSYSTDDDMDLSDIVDKLLESLRELRNMNQNVTTTEGTTASYDQSTTSTESGETTGEDGETTEIGETTGEDEEPTGGDGESIEENSFEEPQEEEKRTIMEGYLYEKFMYEELRERVYAFSRAMRQIEPAELDMFVFIVVKLEEATEIVGEHLEFLHSQDSDLMPATNVTMDYQGTNLTIYN</sequence>
<feature type="compositionally biased region" description="Low complexity" evidence="3">
    <location>
        <begin position="2613"/>
        <end position="2654"/>
    </location>
</feature>
<feature type="compositionally biased region" description="Low complexity" evidence="3">
    <location>
        <begin position="3668"/>
        <end position="3677"/>
    </location>
</feature>
<feature type="compositionally biased region" description="Polar residues" evidence="3">
    <location>
        <begin position="3648"/>
        <end position="3667"/>
    </location>
</feature>
<name>A0AAN8WNX1_HALRR</name>
<feature type="region of interest" description="Disordered" evidence="3">
    <location>
        <begin position="2471"/>
        <end position="2671"/>
    </location>
</feature>
<feature type="compositionally biased region" description="Polar residues" evidence="3">
    <location>
        <begin position="4258"/>
        <end position="4271"/>
    </location>
</feature>
<dbReference type="PANTHER" id="PTHR23138:SF142">
    <property type="entry name" value="RAN-BINDING PROTEIN 3B-RELATED"/>
    <property type="match status" value="1"/>
</dbReference>
<evidence type="ECO:0000313" key="4">
    <source>
        <dbReference type="EMBL" id="KAK7069541.1"/>
    </source>
</evidence>
<dbReference type="GO" id="GO:0005634">
    <property type="term" value="C:nucleus"/>
    <property type="evidence" value="ECO:0007669"/>
    <property type="project" value="UniProtKB-SubCell"/>
</dbReference>
<feature type="region of interest" description="Disordered" evidence="3">
    <location>
        <begin position="4491"/>
        <end position="4558"/>
    </location>
</feature>
<feature type="compositionally biased region" description="Low complexity" evidence="3">
    <location>
        <begin position="2579"/>
        <end position="2595"/>
    </location>
</feature>
<feature type="region of interest" description="Disordered" evidence="3">
    <location>
        <begin position="4415"/>
        <end position="4438"/>
    </location>
</feature>
<feature type="compositionally biased region" description="Gly residues" evidence="3">
    <location>
        <begin position="2515"/>
        <end position="2578"/>
    </location>
</feature>
<keyword evidence="5" id="KW-1185">Reference proteome</keyword>
<evidence type="ECO:0000256" key="1">
    <source>
        <dbReference type="ARBA" id="ARBA00004123"/>
    </source>
</evidence>
<organism evidence="4 5">
    <name type="scientific">Halocaridina rubra</name>
    <name type="common">Hawaiian red shrimp</name>
    <dbReference type="NCBI Taxonomy" id="373956"/>
    <lineage>
        <taxon>Eukaryota</taxon>
        <taxon>Metazoa</taxon>
        <taxon>Ecdysozoa</taxon>
        <taxon>Arthropoda</taxon>
        <taxon>Crustacea</taxon>
        <taxon>Multicrustacea</taxon>
        <taxon>Malacostraca</taxon>
        <taxon>Eumalacostraca</taxon>
        <taxon>Eucarida</taxon>
        <taxon>Decapoda</taxon>
        <taxon>Pleocyemata</taxon>
        <taxon>Caridea</taxon>
        <taxon>Atyoidea</taxon>
        <taxon>Atyidae</taxon>
        <taxon>Halocaridina</taxon>
    </lineage>
</organism>
<protein>
    <submittedName>
        <fullName evidence="4">Uncharacterized protein</fullName>
    </submittedName>
</protein>
<feature type="compositionally biased region" description="Low complexity" evidence="3">
    <location>
        <begin position="2494"/>
        <end position="2506"/>
    </location>
</feature>
<gene>
    <name evidence="4" type="ORF">SK128_009571</name>
</gene>
<reference evidence="4 5" key="1">
    <citation type="submission" date="2023-11" db="EMBL/GenBank/DDBJ databases">
        <title>Halocaridina rubra genome assembly.</title>
        <authorList>
            <person name="Smith C."/>
        </authorList>
    </citation>
    <scope>NUCLEOTIDE SEQUENCE [LARGE SCALE GENOMIC DNA]</scope>
    <source>
        <strain evidence="4">EP-1</strain>
        <tissue evidence="4">Whole</tissue>
    </source>
</reference>
<keyword evidence="2" id="KW-0539">Nucleus</keyword>
<accession>A0AAN8WNX1</accession>
<feature type="region of interest" description="Disordered" evidence="3">
    <location>
        <begin position="2940"/>
        <end position="2994"/>
    </location>
</feature>
<feature type="region of interest" description="Disordered" evidence="3">
    <location>
        <begin position="2881"/>
        <end position="2903"/>
    </location>
</feature>
<dbReference type="Proteomes" id="UP001381693">
    <property type="component" value="Unassembled WGS sequence"/>
</dbReference>
<evidence type="ECO:0000256" key="3">
    <source>
        <dbReference type="SAM" id="MobiDB-lite"/>
    </source>
</evidence>